<reference evidence="1 2" key="1">
    <citation type="submission" date="2021-04" db="EMBL/GenBank/DDBJ databases">
        <authorList>
            <person name="Bliznina A."/>
        </authorList>
    </citation>
    <scope>NUCLEOTIDE SEQUENCE [LARGE SCALE GENOMIC DNA]</scope>
</reference>
<evidence type="ECO:0000313" key="2">
    <source>
        <dbReference type="Proteomes" id="UP001158576"/>
    </source>
</evidence>
<name>A0ABN7SQS8_OIKDI</name>
<protein>
    <submittedName>
        <fullName evidence="1">Oidioi.mRNA.OKI2018_I69.chr1.g20.t1.cds</fullName>
    </submittedName>
</protein>
<evidence type="ECO:0000313" key="1">
    <source>
        <dbReference type="EMBL" id="CAG5101831.1"/>
    </source>
</evidence>
<dbReference type="EMBL" id="OU015566">
    <property type="protein sequence ID" value="CAG5101831.1"/>
    <property type="molecule type" value="Genomic_DNA"/>
</dbReference>
<sequence>MREFKSERPLTSWERATIKAAIDANLDSVSDLIKAEKEYKKDVNLVTQMMLKMKITDETMEVETRSFLLEFIKAEEFKKDVEKATIMMEQMTISEGTMEWTSLLEKMEIDSEDETMEYDQMDAMEE</sequence>
<proteinExistence type="predicted"/>
<gene>
    <name evidence="1" type="ORF">OKIOD_LOCUS8785</name>
</gene>
<accession>A0ABN7SQS8</accession>
<dbReference type="Proteomes" id="UP001158576">
    <property type="component" value="Chromosome 1"/>
</dbReference>
<organism evidence="1 2">
    <name type="scientific">Oikopleura dioica</name>
    <name type="common">Tunicate</name>
    <dbReference type="NCBI Taxonomy" id="34765"/>
    <lineage>
        <taxon>Eukaryota</taxon>
        <taxon>Metazoa</taxon>
        <taxon>Chordata</taxon>
        <taxon>Tunicata</taxon>
        <taxon>Appendicularia</taxon>
        <taxon>Copelata</taxon>
        <taxon>Oikopleuridae</taxon>
        <taxon>Oikopleura</taxon>
    </lineage>
</organism>
<keyword evidence="2" id="KW-1185">Reference proteome</keyword>